<keyword evidence="4" id="KW-0805">Transcription regulation</keyword>
<evidence type="ECO:0000256" key="8">
    <source>
        <dbReference type="SAM" id="MobiDB-lite"/>
    </source>
</evidence>
<dbReference type="GO" id="GO:0008380">
    <property type="term" value="P:RNA splicing"/>
    <property type="evidence" value="ECO:0007669"/>
    <property type="project" value="UniProtKB-KW"/>
</dbReference>
<accession>A0AAD5ECV4</accession>
<evidence type="ECO:0000256" key="4">
    <source>
        <dbReference type="ARBA" id="ARBA00023015"/>
    </source>
</evidence>
<dbReference type="GeneID" id="75918326"/>
<comment type="subcellular location">
    <subcellularLocation>
        <location evidence="1">Nucleus</location>
    </subcellularLocation>
</comment>
<feature type="compositionally biased region" description="Basic and acidic residues" evidence="8">
    <location>
        <begin position="248"/>
        <end position="268"/>
    </location>
</feature>
<evidence type="ECO:0000256" key="2">
    <source>
        <dbReference type="ARBA" id="ARBA00010386"/>
    </source>
</evidence>
<proteinExistence type="inferred from homology"/>
<feature type="domain" description="Pinin/SDK/MemA protein" evidence="9">
    <location>
        <begin position="59"/>
        <end position="182"/>
    </location>
</feature>
<reference evidence="10" key="2">
    <citation type="journal article" date="2022" name="Proc. Natl. Acad. Sci. U.S.A.">
        <title>Diploid-dominant life cycles characterize the early evolution of Fungi.</title>
        <authorList>
            <person name="Amses K.R."/>
            <person name="Simmons D.R."/>
            <person name="Longcore J.E."/>
            <person name="Mondo S.J."/>
            <person name="Seto K."/>
            <person name="Jeronimo G.H."/>
            <person name="Bonds A.E."/>
            <person name="Quandt C.A."/>
            <person name="Davis W.J."/>
            <person name="Chang Y."/>
            <person name="Federici B.A."/>
            <person name="Kuo A."/>
            <person name="LaButti K."/>
            <person name="Pangilinan J."/>
            <person name="Andreopoulos W."/>
            <person name="Tritt A."/>
            <person name="Riley R."/>
            <person name="Hundley H."/>
            <person name="Johnson J."/>
            <person name="Lipzen A."/>
            <person name="Barry K."/>
            <person name="Lang B.F."/>
            <person name="Cuomo C.A."/>
            <person name="Buchler N.E."/>
            <person name="Grigoriev I.V."/>
            <person name="Spatafora J.W."/>
            <person name="Stajich J.E."/>
            <person name="James T.Y."/>
        </authorList>
    </citation>
    <scope>NUCLEOTIDE SEQUENCE</scope>
    <source>
        <strain evidence="10">AG</strain>
    </source>
</reference>
<keyword evidence="5" id="KW-0804">Transcription</keyword>
<protein>
    <recommendedName>
        <fullName evidence="9">Pinin/SDK/MemA protein domain-containing protein</fullName>
    </recommendedName>
</protein>
<comment type="similarity">
    <text evidence="2">Belongs to the pinin family.</text>
</comment>
<feature type="compositionally biased region" description="Basic and acidic residues" evidence="8">
    <location>
        <begin position="117"/>
        <end position="144"/>
    </location>
</feature>
<evidence type="ECO:0000313" key="10">
    <source>
        <dbReference type="EMBL" id="KAI8580631.1"/>
    </source>
</evidence>
<dbReference type="RefSeq" id="XP_051445635.1">
    <property type="nucleotide sequence ID" value="XM_051592984.1"/>
</dbReference>
<sequence>MADTTSEDVQATQTVVNSSIVVPASTDAAPHRKRQNDEDVDQTDKKEIGKRPRLDMSQDGQRRGKRMFGVLMGTLNKFKTETSNKTTAEKHREEIETKLKEKLERERSELAVKVKKDKEEHLERIQERKRQSQREITQKMEKTNAKHKVHLSNFIKTRTEPQLLYRPAKLSEEQTEQIDSQTEKSKAALEDVLRRHEEENAAQPKIIEDTDMNESIDNGEAKREDDQPKEVDSMDTTETMQPEVAAEETDKNSTTEGHAANEEEHRADTSSQNGDVVDYEGEP</sequence>
<feature type="compositionally biased region" description="Basic and acidic residues" evidence="8">
    <location>
        <begin position="42"/>
        <end position="62"/>
    </location>
</feature>
<dbReference type="InterPro" id="IPR039853">
    <property type="entry name" value="Pinin"/>
</dbReference>
<keyword evidence="11" id="KW-1185">Reference proteome</keyword>
<dbReference type="Proteomes" id="UP001206595">
    <property type="component" value="Unassembled WGS sequence"/>
</dbReference>
<dbReference type="InterPro" id="IPR006786">
    <property type="entry name" value="Pinin_SDK_MemA"/>
</dbReference>
<gene>
    <name evidence="10" type="ORF">K450DRAFT_270935</name>
</gene>
<evidence type="ECO:0000256" key="1">
    <source>
        <dbReference type="ARBA" id="ARBA00004123"/>
    </source>
</evidence>
<feature type="compositionally biased region" description="Basic and acidic residues" evidence="8">
    <location>
        <begin position="181"/>
        <end position="199"/>
    </location>
</feature>
<dbReference type="GO" id="GO:0006397">
    <property type="term" value="P:mRNA processing"/>
    <property type="evidence" value="ECO:0007669"/>
    <property type="project" value="UniProtKB-KW"/>
</dbReference>
<reference evidence="10" key="1">
    <citation type="submission" date="2021-06" db="EMBL/GenBank/DDBJ databases">
        <authorList>
            <consortium name="DOE Joint Genome Institute"/>
            <person name="Mondo S.J."/>
            <person name="Amses K.R."/>
            <person name="Simmons D.R."/>
            <person name="Longcore J.E."/>
            <person name="Seto K."/>
            <person name="Alves G.H."/>
            <person name="Bonds A.E."/>
            <person name="Quandt C.A."/>
            <person name="Davis W.J."/>
            <person name="Chang Y."/>
            <person name="Letcher P.M."/>
            <person name="Powell M.J."/>
            <person name="Kuo A."/>
            <person name="Labutti K."/>
            <person name="Pangilinan J."/>
            <person name="Andreopoulos W."/>
            <person name="Tritt A."/>
            <person name="Riley R."/>
            <person name="Hundley H."/>
            <person name="Johnson J."/>
            <person name="Lipzen A."/>
            <person name="Barry K."/>
            <person name="Berbee M.L."/>
            <person name="Buchler N.E."/>
            <person name="Grigoriev I.V."/>
            <person name="Spatafora J.W."/>
            <person name="Stajich J.E."/>
            <person name="James T.Y."/>
        </authorList>
    </citation>
    <scope>NUCLEOTIDE SEQUENCE</scope>
    <source>
        <strain evidence="10">AG</strain>
    </source>
</reference>
<evidence type="ECO:0000256" key="7">
    <source>
        <dbReference type="ARBA" id="ARBA00023242"/>
    </source>
</evidence>
<keyword evidence="6" id="KW-0508">mRNA splicing</keyword>
<dbReference type="AlphaFoldDB" id="A0AAD5ECV4"/>
<feature type="region of interest" description="Disordered" evidence="8">
    <location>
        <begin position="1"/>
        <end position="66"/>
    </location>
</feature>
<keyword evidence="3" id="KW-0507">mRNA processing</keyword>
<feature type="compositionally biased region" description="Polar residues" evidence="8">
    <location>
        <begin position="7"/>
        <end position="20"/>
    </location>
</feature>
<evidence type="ECO:0000256" key="6">
    <source>
        <dbReference type="ARBA" id="ARBA00023187"/>
    </source>
</evidence>
<evidence type="ECO:0000256" key="3">
    <source>
        <dbReference type="ARBA" id="ARBA00022664"/>
    </source>
</evidence>
<name>A0AAD5ECV4_UMBRA</name>
<feature type="region of interest" description="Disordered" evidence="8">
    <location>
        <begin position="117"/>
        <end position="283"/>
    </location>
</feature>
<comment type="caution">
    <text evidence="10">The sequence shown here is derived from an EMBL/GenBank/DDBJ whole genome shotgun (WGS) entry which is preliminary data.</text>
</comment>
<dbReference type="PANTHER" id="PTHR12707:SF0">
    <property type="entry name" value="PININ"/>
    <property type="match status" value="1"/>
</dbReference>
<dbReference type="EMBL" id="MU620911">
    <property type="protein sequence ID" value="KAI8580631.1"/>
    <property type="molecule type" value="Genomic_DNA"/>
</dbReference>
<evidence type="ECO:0000259" key="9">
    <source>
        <dbReference type="Pfam" id="PF04696"/>
    </source>
</evidence>
<evidence type="ECO:0000256" key="5">
    <source>
        <dbReference type="ARBA" id="ARBA00023163"/>
    </source>
</evidence>
<dbReference type="PANTHER" id="PTHR12707">
    <property type="entry name" value="PINN"/>
    <property type="match status" value="1"/>
</dbReference>
<dbReference type="GO" id="GO:0071013">
    <property type="term" value="C:catalytic step 2 spliceosome"/>
    <property type="evidence" value="ECO:0007669"/>
    <property type="project" value="TreeGrafter"/>
</dbReference>
<organism evidence="10 11">
    <name type="scientific">Umbelopsis ramanniana AG</name>
    <dbReference type="NCBI Taxonomy" id="1314678"/>
    <lineage>
        <taxon>Eukaryota</taxon>
        <taxon>Fungi</taxon>
        <taxon>Fungi incertae sedis</taxon>
        <taxon>Mucoromycota</taxon>
        <taxon>Mucoromycotina</taxon>
        <taxon>Umbelopsidomycetes</taxon>
        <taxon>Umbelopsidales</taxon>
        <taxon>Umbelopsidaceae</taxon>
        <taxon>Umbelopsis</taxon>
    </lineage>
</organism>
<evidence type="ECO:0000313" key="11">
    <source>
        <dbReference type="Proteomes" id="UP001206595"/>
    </source>
</evidence>
<dbReference type="Pfam" id="PF04696">
    <property type="entry name" value="Pinin_SDK_memA"/>
    <property type="match status" value="1"/>
</dbReference>
<feature type="compositionally biased region" description="Basic and acidic residues" evidence="8">
    <location>
        <begin position="219"/>
        <end position="232"/>
    </location>
</feature>
<keyword evidence="7" id="KW-0539">Nucleus</keyword>